<dbReference type="InterPro" id="IPR044992">
    <property type="entry name" value="ChyE-like"/>
</dbReference>
<comment type="caution">
    <text evidence="2">The sequence shown here is derived from an EMBL/GenBank/DDBJ whole genome shotgun (WGS) entry which is preliminary data.</text>
</comment>
<keyword evidence="3" id="KW-1185">Reference proteome</keyword>
<dbReference type="Proteomes" id="UP000604475">
    <property type="component" value="Unassembled WGS sequence"/>
</dbReference>
<dbReference type="Gene3D" id="3.40.50.880">
    <property type="match status" value="1"/>
</dbReference>
<sequence>MTTTAIDSGPVGQGGGSQPRAVIVVHDVSGLVATGELGTIGDRIAQHGIRFDLLTAGDDPFPDPAALDLVVIMGSDKSAYDDTIPWLADELAYLREAVRAGTPVLGVCFGGQLLARALGGTVRPAERPELGLMPVTTIDQAAIPTGPWMEAHWDTFTVPPGARRLAWTPDAEQAFRFGPHLGLQFHPEITPTVFETWTAVWQARGHDRELAAMGHDLAALRAEIARRADACRAASYTLFDSFWAHARTYRRARTLGGA</sequence>
<gene>
    <name evidence="2" type="ORF">I7412_21720</name>
</gene>
<dbReference type="CDD" id="cd01741">
    <property type="entry name" value="GATase1_1"/>
    <property type="match status" value="1"/>
</dbReference>
<dbReference type="InterPro" id="IPR029062">
    <property type="entry name" value="Class_I_gatase-like"/>
</dbReference>
<feature type="domain" description="Glutamine amidotransferase" evidence="1">
    <location>
        <begin position="70"/>
        <end position="195"/>
    </location>
</feature>
<dbReference type="GO" id="GO:0016787">
    <property type="term" value="F:hydrolase activity"/>
    <property type="evidence" value="ECO:0007669"/>
    <property type="project" value="UniProtKB-KW"/>
</dbReference>
<dbReference type="PANTHER" id="PTHR42695">
    <property type="entry name" value="GLUTAMINE AMIDOTRANSFERASE YLR126C-RELATED"/>
    <property type="match status" value="1"/>
</dbReference>
<dbReference type="PROSITE" id="PS51273">
    <property type="entry name" value="GATASE_TYPE_1"/>
    <property type="match status" value="1"/>
</dbReference>
<keyword evidence="2" id="KW-0378">Hydrolase</keyword>
<dbReference type="InterPro" id="IPR017926">
    <property type="entry name" value="GATASE"/>
</dbReference>
<protein>
    <submittedName>
        <fullName evidence="2">Gamma-glutamyl-gamma-aminobutyrate hydrolase family protein</fullName>
    </submittedName>
</protein>
<dbReference type="Pfam" id="PF00117">
    <property type="entry name" value="GATase"/>
    <property type="match status" value="1"/>
</dbReference>
<dbReference type="EMBL" id="JAEACQ010000236">
    <property type="protein sequence ID" value="MBL7629742.1"/>
    <property type="molecule type" value="Genomic_DNA"/>
</dbReference>
<dbReference type="GO" id="GO:0005829">
    <property type="term" value="C:cytosol"/>
    <property type="evidence" value="ECO:0007669"/>
    <property type="project" value="TreeGrafter"/>
</dbReference>
<reference evidence="2" key="1">
    <citation type="submission" date="2020-12" db="EMBL/GenBank/DDBJ databases">
        <title>Genomic characterization of non-nitrogen-fixing Frankia strains.</title>
        <authorList>
            <person name="Carlos-Shanley C."/>
            <person name="Guerra T."/>
            <person name="Hahn D."/>
        </authorList>
    </citation>
    <scope>NUCLEOTIDE SEQUENCE</scope>
    <source>
        <strain evidence="2">CN6</strain>
    </source>
</reference>
<name>A0A937RGN1_9ACTN</name>
<dbReference type="SUPFAM" id="SSF52317">
    <property type="entry name" value="Class I glutamine amidotransferase-like"/>
    <property type="match status" value="1"/>
</dbReference>
<evidence type="ECO:0000259" key="1">
    <source>
        <dbReference type="Pfam" id="PF00117"/>
    </source>
</evidence>
<accession>A0A937RGN1</accession>
<proteinExistence type="predicted"/>
<organism evidence="2 3">
    <name type="scientific">Frankia nepalensis</name>
    <dbReference type="NCBI Taxonomy" id="1836974"/>
    <lineage>
        <taxon>Bacteria</taxon>
        <taxon>Bacillati</taxon>
        <taxon>Actinomycetota</taxon>
        <taxon>Actinomycetes</taxon>
        <taxon>Frankiales</taxon>
        <taxon>Frankiaceae</taxon>
        <taxon>Frankia</taxon>
    </lineage>
</organism>
<dbReference type="PANTHER" id="PTHR42695:SF5">
    <property type="entry name" value="GLUTAMINE AMIDOTRANSFERASE YLR126C-RELATED"/>
    <property type="match status" value="1"/>
</dbReference>
<dbReference type="AlphaFoldDB" id="A0A937RGN1"/>
<dbReference type="RefSeq" id="WP_203001386.1">
    <property type="nucleotide sequence ID" value="NZ_JADWYU010000138.1"/>
</dbReference>
<evidence type="ECO:0000313" key="3">
    <source>
        <dbReference type="Proteomes" id="UP000604475"/>
    </source>
</evidence>
<evidence type="ECO:0000313" key="2">
    <source>
        <dbReference type="EMBL" id="MBL7629742.1"/>
    </source>
</evidence>